<dbReference type="Gene3D" id="3.30.420.10">
    <property type="entry name" value="Ribonuclease H-like superfamily/Ribonuclease H"/>
    <property type="match status" value="1"/>
</dbReference>
<reference evidence="2 3" key="2">
    <citation type="submission" date="2020-03" db="EMBL/GenBank/DDBJ databases">
        <authorList>
            <person name="Ichikawa N."/>
            <person name="Kimura A."/>
            <person name="Kitahashi Y."/>
            <person name="Uohara A."/>
        </authorList>
    </citation>
    <scope>NUCLEOTIDE SEQUENCE [LARGE SCALE GENOMIC DNA]</scope>
    <source>
        <strain evidence="2 3">NBRC 105367</strain>
    </source>
</reference>
<dbReference type="Pfam" id="PF13358">
    <property type="entry name" value="DDE_3"/>
    <property type="match status" value="1"/>
</dbReference>
<evidence type="ECO:0000259" key="1">
    <source>
        <dbReference type="Pfam" id="PF13358"/>
    </source>
</evidence>
<gene>
    <name evidence="2" type="ORF">Psuf_021990</name>
</gene>
<dbReference type="SUPFAM" id="SSF46689">
    <property type="entry name" value="Homeodomain-like"/>
    <property type="match status" value="1"/>
</dbReference>
<dbReference type="InterPro" id="IPR047655">
    <property type="entry name" value="Transpos_IS630-like"/>
</dbReference>
<dbReference type="InterPro" id="IPR009057">
    <property type="entry name" value="Homeodomain-like_sf"/>
</dbReference>
<dbReference type="GO" id="GO:0003676">
    <property type="term" value="F:nucleic acid binding"/>
    <property type="evidence" value="ECO:0007669"/>
    <property type="project" value="InterPro"/>
</dbReference>
<dbReference type="InterPro" id="IPR036397">
    <property type="entry name" value="RNaseH_sf"/>
</dbReference>
<dbReference type="SUPFAM" id="SSF53098">
    <property type="entry name" value="Ribonuclease H-like"/>
    <property type="match status" value="1"/>
</dbReference>
<feature type="domain" description="Tc1-like transposase DDE" evidence="1">
    <location>
        <begin position="137"/>
        <end position="267"/>
    </location>
</feature>
<reference evidence="2 3" key="1">
    <citation type="submission" date="2020-03" db="EMBL/GenBank/DDBJ databases">
        <title>Whole genome shotgun sequence of Phytohabitans suffuscus NBRC 105367.</title>
        <authorList>
            <person name="Komaki H."/>
            <person name="Tamura T."/>
        </authorList>
    </citation>
    <scope>NUCLEOTIDE SEQUENCE [LARGE SCALE GENOMIC DNA]</scope>
    <source>
        <strain evidence="2 3">NBRC 105367</strain>
    </source>
</reference>
<dbReference type="PANTHER" id="PTHR30347:SF1">
    <property type="entry name" value="MECHANOSENSITIVE CHANNEL MSCK"/>
    <property type="match status" value="1"/>
</dbReference>
<proteinExistence type="predicted"/>
<dbReference type="AlphaFoldDB" id="A0A6F8YFL4"/>
<dbReference type="KEGG" id="psuu:Psuf_021990"/>
<keyword evidence="3" id="KW-1185">Reference proteome</keyword>
<dbReference type="EMBL" id="AP022871">
    <property type="protein sequence ID" value="BCB84886.1"/>
    <property type="molecule type" value="Genomic_DNA"/>
</dbReference>
<dbReference type="InterPro" id="IPR038717">
    <property type="entry name" value="Tc1-like_DDE_dom"/>
</dbReference>
<dbReference type="InterPro" id="IPR052702">
    <property type="entry name" value="MscS-like_channel"/>
</dbReference>
<dbReference type="Pfam" id="PF13565">
    <property type="entry name" value="HTH_32"/>
    <property type="match status" value="1"/>
</dbReference>
<evidence type="ECO:0000313" key="3">
    <source>
        <dbReference type="Proteomes" id="UP000503011"/>
    </source>
</evidence>
<evidence type="ECO:0000313" key="2">
    <source>
        <dbReference type="EMBL" id="BCB84886.1"/>
    </source>
</evidence>
<dbReference type="Proteomes" id="UP000503011">
    <property type="component" value="Chromosome"/>
</dbReference>
<dbReference type="PANTHER" id="PTHR30347">
    <property type="entry name" value="POTASSIUM CHANNEL RELATED"/>
    <property type="match status" value="1"/>
</dbReference>
<dbReference type="InterPro" id="IPR012337">
    <property type="entry name" value="RNaseH-like_sf"/>
</dbReference>
<dbReference type="NCBIfam" id="NF033545">
    <property type="entry name" value="transpos_IS630"/>
    <property type="match status" value="1"/>
</dbReference>
<accession>A0A6F8YFL4</accession>
<organism evidence="2 3">
    <name type="scientific">Phytohabitans suffuscus</name>
    <dbReference type="NCBI Taxonomy" id="624315"/>
    <lineage>
        <taxon>Bacteria</taxon>
        <taxon>Bacillati</taxon>
        <taxon>Actinomycetota</taxon>
        <taxon>Actinomycetes</taxon>
        <taxon>Micromonosporales</taxon>
        <taxon>Micromonosporaceae</taxon>
    </lineage>
</organism>
<name>A0A6F8YFL4_9ACTN</name>
<protein>
    <submittedName>
        <fullName evidence="2">IS630 family transposase</fullName>
    </submittedName>
</protein>
<sequence length="314" mass="35887">MALRVSQPTVGKWRARFVEHRLEGLSDEPRPGASRKITDERVEAVIVKTLEEAPTGGDSHWSTRSMAKATGMSQTAISRIWRVFGLKPHLVQSWKLSIDPQFIEKVRDIVGLYLDPPDGAMVLAVDEKSQMQALDRTAPVLPMMPGVPGRQTHDYVRHGTTSLFAALDVATGKVIGQHQRRHRHQEFLRFLKTIDANTPADLDLHLICDNYATHKTPQIQRWLARHPRFHLHFTPTYASWLNLVERWFGELTNRKLRRSTHHSVKELEADVTAWITAWNDDPKPFIWTKTADEILQSLAGHLTRFNQTTNDSAH</sequence>